<name>A0A397JK19_9GLOM</name>
<organism evidence="1 2">
    <name type="scientific">Diversispora epigaea</name>
    <dbReference type="NCBI Taxonomy" id="1348612"/>
    <lineage>
        <taxon>Eukaryota</taxon>
        <taxon>Fungi</taxon>
        <taxon>Fungi incertae sedis</taxon>
        <taxon>Mucoromycota</taxon>
        <taxon>Glomeromycotina</taxon>
        <taxon>Glomeromycetes</taxon>
        <taxon>Diversisporales</taxon>
        <taxon>Diversisporaceae</taxon>
        <taxon>Diversispora</taxon>
    </lineage>
</organism>
<gene>
    <name evidence="1" type="ORF">Glove_23g55</name>
</gene>
<dbReference type="EMBL" id="PQFF01000021">
    <property type="protein sequence ID" value="RHZ88311.1"/>
    <property type="molecule type" value="Genomic_DNA"/>
</dbReference>
<keyword evidence="2" id="KW-1185">Reference proteome</keyword>
<dbReference type="AlphaFoldDB" id="A0A397JK19"/>
<comment type="caution">
    <text evidence="1">The sequence shown here is derived from an EMBL/GenBank/DDBJ whole genome shotgun (WGS) entry which is preliminary data.</text>
</comment>
<reference evidence="1 2" key="1">
    <citation type="submission" date="2018-08" db="EMBL/GenBank/DDBJ databases">
        <title>Genome and evolution of the arbuscular mycorrhizal fungus Diversispora epigaea (formerly Glomus versiforme) and its bacterial endosymbionts.</title>
        <authorList>
            <person name="Sun X."/>
            <person name="Fei Z."/>
            <person name="Harrison M."/>
        </authorList>
    </citation>
    <scope>NUCLEOTIDE SEQUENCE [LARGE SCALE GENOMIC DNA]</scope>
    <source>
        <strain evidence="1 2">IT104</strain>
    </source>
</reference>
<evidence type="ECO:0000313" key="2">
    <source>
        <dbReference type="Proteomes" id="UP000266861"/>
    </source>
</evidence>
<dbReference type="Proteomes" id="UP000266861">
    <property type="component" value="Unassembled WGS sequence"/>
</dbReference>
<proteinExistence type="predicted"/>
<protein>
    <submittedName>
        <fullName evidence="1">Uncharacterized protein</fullName>
    </submittedName>
</protein>
<accession>A0A397JK19</accession>
<sequence>MSSIPVQKIRDLESNQNILWSLIYLYPNHNSNLLEEKFKFQKDKSKEIKAELIFRIVVRQLCLDYSNESNNYVINMTSARLWKKLNTVHDRYRTCARILNARL</sequence>
<evidence type="ECO:0000313" key="1">
    <source>
        <dbReference type="EMBL" id="RHZ88311.1"/>
    </source>
</evidence>